<feature type="region of interest" description="Disordered" evidence="3">
    <location>
        <begin position="369"/>
        <end position="395"/>
    </location>
</feature>
<dbReference type="PANTHER" id="PTHR44472:SF1">
    <property type="entry name" value="DDB1 AND CUL4 ASSOCIATED FACTOR 4"/>
    <property type="match status" value="1"/>
</dbReference>
<dbReference type="InterPro" id="IPR015943">
    <property type="entry name" value="WD40/YVTN_repeat-like_dom_sf"/>
</dbReference>
<keyword evidence="2" id="KW-0677">Repeat</keyword>
<evidence type="ECO:0000313" key="5">
    <source>
        <dbReference type="Proteomes" id="UP000807353"/>
    </source>
</evidence>
<evidence type="ECO:0008006" key="6">
    <source>
        <dbReference type="Google" id="ProtNLM"/>
    </source>
</evidence>
<evidence type="ECO:0000313" key="4">
    <source>
        <dbReference type="EMBL" id="KAF9468630.1"/>
    </source>
</evidence>
<gene>
    <name evidence="4" type="ORF">BDZ94DRAFT_1183468</name>
</gene>
<protein>
    <recommendedName>
        <fullName evidence="6">WD40 repeat-like protein</fullName>
    </recommendedName>
</protein>
<evidence type="ECO:0000256" key="1">
    <source>
        <dbReference type="ARBA" id="ARBA00022574"/>
    </source>
</evidence>
<dbReference type="OrthoDB" id="128867at2759"/>
<dbReference type="SUPFAM" id="SSF50978">
    <property type="entry name" value="WD40 repeat-like"/>
    <property type="match status" value="1"/>
</dbReference>
<sequence length="433" mass="48646">MPAELPGFYWDEARNRYFPLSSKPEALTLAKPPFSLPLVKFWAQGNDRPTRHLRCKRRNDLWNITEISRTSGYPRRNYQTSHEILSSHYARTSFAVQVHIPTFGRIKVFCSAILNGRVRSFIGDSRGWLYSSSFPQTVTPSDASMWGVDINLHPESEISSICVSGSRCVATCFGPSAKISIQDLNTTGRMSLLSLGGVHDIWTAHLQDDDLVLGANKKAILMSGIDNSHSFQYLDTYSDVFAVFQKDHLIYTGTRNGSIIRFDKRMGKTQGQNIFGDRFASRQRTSVLHLQTTEDSQLLVSHLNGNLQAFDLRYPRQSRPITKYPGHVNTHTQRLGIALDPNQEFLFAAGEDRRIRGWSVKTGAPLLPPVPVEPISGQKSGAQSGHPGDHNNPFLATFTRPVETMQVVEERGVAHLWAACDETLYQFRLGQQI</sequence>
<name>A0A9P5YHA6_9AGAR</name>
<dbReference type="InterPro" id="IPR052254">
    <property type="entry name" value="CUL4-DDB1_E3_ligase_receptor"/>
</dbReference>
<proteinExistence type="predicted"/>
<dbReference type="InterPro" id="IPR036322">
    <property type="entry name" value="WD40_repeat_dom_sf"/>
</dbReference>
<reference evidence="4" key="1">
    <citation type="submission" date="2020-11" db="EMBL/GenBank/DDBJ databases">
        <authorList>
            <consortium name="DOE Joint Genome Institute"/>
            <person name="Ahrendt S."/>
            <person name="Riley R."/>
            <person name="Andreopoulos W."/>
            <person name="Labutti K."/>
            <person name="Pangilinan J."/>
            <person name="Ruiz-Duenas F.J."/>
            <person name="Barrasa J.M."/>
            <person name="Sanchez-Garcia M."/>
            <person name="Camarero S."/>
            <person name="Miyauchi S."/>
            <person name="Serrano A."/>
            <person name="Linde D."/>
            <person name="Babiker R."/>
            <person name="Drula E."/>
            <person name="Ayuso-Fernandez I."/>
            <person name="Pacheco R."/>
            <person name="Padilla G."/>
            <person name="Ferreira P."/>
            <person name="Barriuso J."/>
            <person name="Kellner H."/>
            <person name="Castanera R."/>
            <person name="Alfaro M."/>
            <person name="Ramirez L."/>
            <person name="Pisabarro A.G."/>
            <person name="Kuo A."/>
            <person name="Tritt A."/>
            <person name="Lipzen A."/>
            <person name="He G."/>
            <person name="Yan M."/>
            <person name="Ng V."/>
            <person name="Cullen D."/>
            <person name="Martin F."/>
            <person name="Rosso M.-N."/>
            <person name="Henrissat B."/>
            <person name="Hibbett D."/>
            <person name="Martinez A.T."/>
            <person name="Grigoriev I.V."/>
        </authorList>
    </citation>
    <scope>NUCLEOTIDE SEQUENCE</scope>
    <source>
        <strain evidence="4">CBS 247.69</strain>
    </source>
</reference>
<dbReference type="Proteomes" id="UP000807353">
    <property type="component" value="Unassembled WGS sequence"/>
</dbReference>
<organism evidence="4 5">
    <name type="scientific">Collybia nuda</name>
    <dbReference type="NCBI Taxonomy" id="64659"/>
    <lineage>
        <taxon>Eukaryota</taxon>
        <taxon>Fungi</taxon>
        <taxon>Dikarya</taxon>
        <taxon>Basidiomycota</taxon>
        <taxon>Agaricomycotina</taxon>
        <taxon>Agaricomycetes</taxon>
        <taxon>Agaricomycetidae</taxon>
        <taxon>Agaricales</taxon>
        <taxon>Tricholomatineae</taxon>
        <taxon>Clitocybaceae</taxon>
        <taxon>Collybia</taxon>
    </lineage>
</organism>
<accession>A0A9P5YHA6</accession>
<dbReference type="Gene3D" id="2.130.10.10">
    <property type="entry name" value="YVTN repeat-like/Quinoprotein amine dehydrogenase"/>
    <property type="match status" value="1"/>
</dbReference>
<dbReference type="EMBL" id="MU150232">
    <property type="protein sequence ID" value="KAF9468630.1"/>
    <property type="molecule type" value="Genomic_DNA"/>
</dbReference>
<dbReference type="PANTHER" id="PTHR44472">
    <property type="entry name" value="DDB1- AND CUL4-ASSOCIATED FACTOR 4-RELATED"/>
    <property type="match status" value="1"/>
</dbReference>
<keyword evidence="1" id="KW-0853">WD repeat</keyword>
<keyword evidence="5" id="KW-1185">Reference proteome</keyword>
<comment type="caution">
    <text evidence="4">The sequence shown here is derived from an EMBL/GenBank/DDBJ whole genome shotgun (WGS) entry which is preliminary data.</text>
</comment>
<evidence type="ECO:0000256" key="2">
    <source>
        <dbReference type="ARBA" id="ARBA00022737"/>
    </source>
</evidence>
<evidence type="ECO:0000256" key="3">
    <source>
        <dbReference type="SAM" id="MobiDB-lite"/>
    </source>
</evidence>
<dbReference type="AlphaFoldDB" id="A0A9P5YHA6"/>